<dbReference type="EMBL" id="JBHMCF010000003">
    <property type="protein sequence ID" value="MFB9468919.1"/>
    <property type="molecule type" value="Genomic_DNA"/>
</dbReference>
<gene>
    <name evidence="2" type="ORF">ACFFR3_05345</name>
</gene>
<protein>
    <submittedName>
        <fullName evidence="2">Uncharacterized protein</fullName>
    </submittedName>
</protein>
<feature type="chain" id="PRO_5046240414" evidence="1">
    <location>
        <begin position="25"/>
        <end position="288"/>
    </location>
</feature>
<keyword evidence="1" id="KW-0732">Signal</keyword>
<sequence length="288" mass="30261">MKRILTGVALATTAALVSATPALAAAPKNPVAAVKKQLAPGKGVKFTERTTLSDGRLRQVFVRRTGALQFGKSGVAASDITGKINIKASDLEGMGDGETGTLLKALTVPERTIRVGTTSYLSGNLWSALLPEDKPWYKMPKGLTGGFTGTYGQPINVAEPVTLAALLKRSKATGSGYAGKTRVADLWKVSPWLRSSWMDKPSAKAMKASISWKLTVDKAGRPTRLVTTYPLSVPGLGKTGSISVDTRYTGWGGKVTVKAPPADQVTTTFENGEDDISSLELPIGSLAG</sequence>
<evidence type="ECO:0000313" key="3">
    <source>
        <dbReference type="Proteomes" id="UP001589568"/>
    </source>
</evidence>
<keyword evidence="3" id="KW-1185">Reference proteome</keyword>
<comment type="caution">
    <text evidence="2">The sequence shown here is derived from an EMBL/GenBank/DDBJ whole genome shotgun (WGS) entry which is preliminary data.</text>
</comment>
<name>A0ABV5NF68_9ACTN</name>
<feature type="signal peptide" evidence="1">
    <location>
        <begin position="1"/>
        <end position="24"/>
    </location>
</feature>
<proteinExistence type="predicted"/>
<evidence type="ECO:0000256" key="1">
    <source>
        <dbReference type="SAM" id="SignalP"/>
    </source>
</evidence>
<organism evidence="2 3">
    <name type="scientific">Nonomuraea salmonea</name>
    <dbReference type="NCBI Taxonomy" id="46181"/>
    <lineage>
        <taxon>Bacteria</taxon>
        <taxon>Bacillati</taxon>
        <taxon>Actinomycetota</taxon>
        <taxon>Actinomycetes</taxon>
        <taxon>Streptosporangiales</taxon>
        <taxon>Streptosporangiaceae</taxon>
        <taxon>Nonomuraea</taxon>
    </lineage>
</organism>
<dbReference type="Proteomes" id="UP001589568">
    <property type="component" value="Unassembled WGS sequence"/>
</dbReference>
<reference evidence="2 3" key="1">
    <citation type="submission" date="2024-09" db="EMBL/GenBank/DDBJ databases">
        <authorList>
            <person name="Sun Q."/>
            <person name="Mori K."/>
        </authorList>
    </citation>
    <scope>NUCLEOTIDE SEQUENCE [LARGE SCALE GENOMIC DNA]</scope>
    <source>
        <strain evidence="2 3">JCM 3324</strain>
    </source>
</reference>
<dbReference type="RefSeq" id="WP_364364784.1">
    <property type="nucleotide sequence ID" value="NZ_JBHMCF010000003.1"/>
</dbReference>
<accession>A0ABV5NF68</accession>
<evidence type="ECO:0000313" key="2">
    <source>
        <dbReference type="EMBL" id="MFB9468919.1"/>
    </source>
</evidence>